<dbReference type="KEGG" id="bgt:106074158"/>
<dbReference type="AlphaFoldDB" id="A0A2C9LPM4"/>
<gene>
    <name evidence="2" type="primary">106074158</name>
</gene>
<sequence length="204" mass="22858">MCLMAKMRSSSSFSSSSKDKANPPAGPNYFYATEWVGRTALGSLNSREVKVEHDSQRMKIFIYNVSGQVVRMIDLRARGKPNKDKSTASVSRSNDKGNRLMMLTVPGEIDVVSFIAVCFCSDPFLDTFNPREVCVPLQHYDYFSGSDLPFILTVLAIVLSVPINLEERYVRNVILTSYIHQSGMIIDQSVYLKVEMTCSSPALY</sequence>
<accession>A0A2C9LPM4</accession>
<proteinExistence type="predicted"/>
<evidence type="ECO:0000313" key="3">
    <source>
        <dbReference type="Proteomes" id="UP000076420"/>
    </source>
</evidence>
<dbReference type="VEuPathDB" id="VectorBase:BGLB033572"/>
<name>A0A2C9LPM4_BIOGL</name>
<evidence type="ECO:0000313" key="2">
    <source>
        <dbReference type="EnsemblMetazoa" id="BGLB033572-PA"/>
    </source>
</evidence>
<feature type="region of interest" description="Disordered" evidence="1">
    <location>
        <begin position="1"/>
        <end position="23"/>
    </location>
</feature>
<dbReference type="VEuPathDB" id="VectorBase:BGLAX_038856"/>
<evidence type="ECO:0000256" key="1">
    <source>
        <dbReference type="SAM" id="MobiDB-lite"/>
    </source>
</evidence>
<dbReference type="EnsemblMetazoa" id="BGLB033572-RA">
    <property type="protein sequence ID" value="BGLB033572-PA"/>
    <property type="gene ID" value="BGLB033572"/>
</dbReference>
<dbReference type="Proteomes" id="UP000076420">
    <property type="component" value="Unassembled WGS sequence"/>
</dbReference>
<organism evidence="2 3">
    <name type="scientific">Biomphalaria glabrata</name>
    <name type="common">Bloodfluke planorb</name>
    <name type="synonym">Freshwater snail</name>
    <dbReference type="NCBI Taxonomy" id="6526"/>
    <lineage>
        <taxon>Eukaryota</taxon>
        <taxon>Metazoa</taxon>
        <taxon>Spiralia</taxon>
        <taxon>Lophotrochozoa</taxon>
        <taxon>Mollusca</taxon>
        <taxon>Gastropoda</taxon>
        <taxon>Heterobranchia</taxon>
        <taxon>Euthyneura</taxon>
        <taxon>Panpulmonata</taxon>
        <taxon>Hygrophila</taxon>
        <taxon>Lymnaeoidea</taxon>
        <taxon>Planorbidae</taxon>
        <taxon>Biomphalaria</taxon>
    </lineage>
</organism>
<reference evidence="2" key="1">
    <citation type="submission" date="2020-05" db="UniProtKB">
        <authorList>
            <consortium name="EnsemblMetazoa"/>
        </authorList>
    </citation>
    <scope>IDENTIFICATION</scope>
    <source>
        <strain evidence="2">BB02</strain>
    </source>
</reference>
<protein>
    <submittedName>
        <fullName evidence="2">Uncharacterized protein</fullName>
    </submittedName>
</protein>